<dbReference type="AlphaFoldDB" id="A0A6N6VZG5"/>
<gene>
    <name evidence="1" type="ORF">FSO04_42705</name>
</gene>
<dbReference type="RefSeq" id="WP_154567380.1">
    <property type="nucleotide sequence ID" value="NZ_VOSW01000161.1"/>
</dbReference>
<organism evidence="1 2">
    <name type="scientific">Paraburkholderia madseniana</name>
    <dbReference type="NCBI Taxonomy" id="2599607"/>
    <lineage>
        <taxon>Bacteria</taxon>
        <taxon>Pseudomonadati</taxon>
        <taxon>Pseudomonadota</taxon>
        <taxon>Betaproteobacteria</taxon>
        <taxon>Burkholderiales</taxon>
        <taxon>Burkholderiaceae</taxon>
        <taxon>Paraburkholderia</taxon>
    </lineage>
</organism>
<proteinExistence type="predicted"/>
<sequence>MSYLLDLMSDYGLRRLDHPDPACSGAIAENRPVEVNPAIQMCAESELLIQHCQHVGTLNAHHIAVLVRHKHTRFAVRLSSTEPLARVRMVTSYGASGMLDLPTTVEQDPVRRIRLDTVIARCDHGTGIRFPLA</sequence>
<name>A0A6N6VZG5_9BURK</name>
<dbReference type="EMBL" id="VOSW01000161">
    <property type="protein sequence ID" value="KAE8753887.1"/>
    <property type="molecule type" value="Genomic_DNA"/>
</dbReference>
<comment type="caution">
    <text evidence="1">The sequence shown here is derived from an EMBL/GenBank/DDBJ whole genome shotgun (WGS) entry which is preliminary data.</text>
</comment>
<dbReference type="Proteomes" id="UP000463700">
    <property type="component" value="Unassembled WGS sequence"/>
</dbReference>
<evidence type="ECO:0000313" key="1">
    <source>
        <dbReference type="EMBL" id="KAE8753887.1"/>
    </source>
</evidence>
<evidence type="ECO:0000313" key="2">
    <source>
        <dbReference type="Proteomes" id="UP000463700"/>
    </source>
</evidence>
<protein>
    <submittedName>
        <fullName evidence="1">Uncharacterized protein</fullName>
    </submittedName>
</protein>
<reference evidence="1 2" key="1">
    <citation type="journal article" date="2020" name="Int. J. Syst. Evol. Microbiol.">
        <title>Paraburkholderia madseniana sp. nov., a phenolic acid-degrading bacterium isolated from acidic forest soil.</title>
        <authorList>
            <person name="Wilhelm R.C."/>
            <person name="Murphy S.J.L."/>
            <person name="Feriancek N.M."/>
            <person name="Karasz D.C."/>
            <person name="DeRito C.M."/>
            <person name="Newman J.D."/>
            <person name="Buckley D.H."/>
        </authorList>
    </citation>
    <scope>NUCLEOTIDE SEQUENCE [LARGE SCALE GENOMIC DNA]</scope>
    <source>
        <strain evidence="1 2">RP11</strain>
    </source>
</reference>
<accession>A0A6N6VZG5</accession>